<organism evidence="3 4">
    <name type="scientific">Halorientalis pallida</name>
    <dbReference type="NCBI Taxonomy" id="2479928"/>
    <lineage>
        <taxon>Archaea</taxon>
        <taxon>Methanobacteriati</taxon>
        <taxon>Methanobacteriota</taxon>
        <taxon>Stenosarchaea group</taxon>
        <taxon>Halobacteria</taxon>
        <taxon>Halobacteriales</taxon>
        <taxon>Haloarculaceae</taxon>
        <taxon>Halorientalis</taxon>
    </lineage>
</organism>
<comment type="caution">
    <text evidence="3">The sequence shown here is derived from an EMBL/GenBank/DDBJ whole genome shotgun (WGS) entry which is preliminary data.</text>
</comment>
<dbReference type="InterPro" id="IPR045679">
    <property type="entry name" value="DUF6199"/>
</dbReference>
<dbReference type="Proteomes" id="UP000289691">
    <property type="component" value="Unassembled WGS sequence"/>
</dbReference>
<feature type="domain" description="DUF6199" evidence="2">
    <location>
        <begin position="14"/>
        <end position="73"/>
    </location>
</feature>
<evidence type="ECO:0000313" key="4">
    <source>
        <dbReference type="Proteomes" id="UP000289691"/>
    </source>
</evidence>
<dbReference type="OrthoDB" id="163843at2157"/>
<feature type="region of interest" description="Disordered" evidence="1">
    <location>
        <begin position="78"/>
        <end position="100"/>
    </location>
</feature>
<name>A0A498L3L4_9EURY</name>
<dbReference type="RefSeq" id="WP_129069442.1">
    <property type="nucleotide sequence ID" value="NZ_RDFA01000004.1"/>
</dbReference>
<feature type="compositionally biased region" description="Acidic residues" evidence="1">
    <location>
        <begin position="80"/>
        <end position="100"/>
    </location>
</feature>
<proteinExistence type="predicted"/>
<gene>
    <name evidence="3" type="ORF">EAF64_13095</name>
</gene>
<dbReference type="AlphaFoldDB" id="A0A498L3L4"/>
<dbReference type="Pfam" id="PF19701">
    <property type="entry name" value="DUF6199"/>
    <property type="match status" value="1"/>
</dbReference>
<dbReference type="EMBL" id="RDFA01000004">
    <property type="protein sequence ID" value="RXK48605.1"/>
    <property type="molecule type" value="Genomic_DNA"/>
</dbReference>
<evidence type="ECO:0000313" key="3">
    <source>
        <dbReference type="EMBL" id="RXK48605.1"/>
    </source>
</evidence>
<keyword evidence="4" id="KW-1185">Reference proteome</keyword>
<sequence length="100" mass="10886">MVCDKLRRLSYGWLLVQGLLAAASPKRNIKLNAKLWGMAFENADELEPKPWYVRSVRAAGVGMLAAGGVGLLLEDRASEGDEAETIDEPDEPITVETDDA</sequence>
<evidence type="ECO:0000256" key="1">
    <source>
        <dbReference type="SAM" id="MobiDB-lite"/>
    </source>
</evidence>
<evidence type="ECO:0000259" key="2">
    <source>
        <dbReference type="Pfam" id="PF19701"/>
    </source>
</evidence>
<protein>
    <recommendedName>
        <fullName evidence="2">DUF6199 domain-containing protein</fullName>
    </recommendedName>
</protein>
<accession>A0A498L3L4</accession>
<reference evidence="3 4" key="1">
    <citation type="submission" date="2019-01" db="EMBL/GenBank/DDBJ databases">
        <title>Halorientalis sp. F13-25 a new haloarchaeum isolated from hypersaline water.</title>
        <authorList>
            <person name="Ana D.-V."/>
            <person name="Cristina S.-P."/>
            <person name="Antonio V."/>
        </authorList>
    </citation>
    <scope>NUCLEOTIDE SEQUENCE [LARGE SCALE GENOMIC DNA]</scope>
    <source>
        <strain evidence="3 4">F13-25</strain>
    </source>
</reference>